<keyword evidence="2" id="KW-0732">Signal</keyword>
<proteinExistence type="predicted"/>
<dbReference type="OrthoDB" id="10289754at2759"/>
<name>A0A0P1BFQ9_9BASI</name>
<dbReference type="EMBL" id="CCYA01000252">
    <property type="protein sequence ID" value="CEH15007.1"/>
    <property type="molecule type" value="Genomic_DNA"/>
</dbReference>
<evidence type="ECO:0000256" key="1">
    <source>
        <dbReference type="SAM" id="MobiDB-lite"/>
    </source>
</evidence>
<organism evidence="3 4">
    <name type="scientific">Ceraceosorus bombacis</name>
    <dbReference type="NCBI Taxonomy" id="401625"/>
    <lineage>
        <taxon>Eukaryota</taxon>
        <taxon>Fungi</taxon>
        <taxon>Dikarya</taxon>
        <taxon>Basidiomycota</taxon>
        <taxon>Ustilaginomycotina</taxon>
        <taxon>Exobasidiomycetes</taxon>
        <taxon>Ceraceosorales</taxon>
        <taxon>Ceraceosoraceae</taxon>
        <taxon>Ceraceosorus</taxon>
    </lineage>
</organism>
<evidence type="ECO:0000313" key="4">
    <source>
        <dbReference type="Proteomes" id="UP000054845"/>
    </source>
</evidence>
<accession>A0A0P1BFQ9</accession>
<protein>
    <submittedName>
        <fullName evidence="3">Uncharacterized protein</fullName>
    </submittedName>
</protein>
<evidence type="ECO:0000256" key="2">
    <source>
        <dbReference type="SAM" id="SignalP"/>
    </source>
</evidence>
<feature type="compositionally biased region" description="Polar residues" evidence="1">
    <location>
        <begin position="54"/>
        <end position="70"/>
    </location>
</feature>
<keyword evidence="4" id="KW-1185">Reference proteome</keyword>
<feature type="chain" id="PRO_5006059466" evidence="2">
    <location>
        <begin position="26"/>
        <end position="242"/>
    </location>
</feature>
<sequence>MVQTRFVQVLMLATWAVGLTSKALANNVVGPGVRRKASSRLMSELHLRGRPDSHSSANEIHSGAESSTSACGGGLVPTPKLYARGKAEDRVPFKFVTTVSQACNQLAAEKNVLVAAIFGPAEPNDQSIAIGCAVQTVDNSWSDVTDKIAARVGLSGIGKPVCDTSFAAVPQILTAKRKTHKQMWQAWSSACLKVVQGKHLDLLQMPAPQFMGRGDWRVLCAGIDKSNQLVDLTVDAGGIFKI</sequence>
<evidence type="ECO:0000313" key="3">
    <source>
        <dbReference type="EMBL" id="CEH15007.1"/>
    </source>
</evidence>
<feature type="signal peptide" evidence="2">
    <location>
        <begin position="1"/>
        <end position="25"/>
    </location>
</feature>
<dbReference type="Proteomes" id="UP000054845">
    <property type="component" value="Unassembled WGS sequence"/>
</dbReference>
<dbReference type="AlphaFoldDB" id="A0A0P1BFQ9"/>
<reference evidence="3 4" key="1">
    <citation type="submission" date="2014-09" db="EMBL/GenBank/DDBJ databases">
        <authorList>
            <person name="Magalhaes I.L.F."/>
            <person name="Oliveira U."/>
            <person name="Santos F.R."/>
            <person name="Vidigal T.H.D.A."/>
            <person name="Brescovit A.D."/>
            <person name="Santos A.J."/>
        </authorList>
    </citation>
    <scope>NUCLEOTIDE SEQUENCE [LARGE SCALE GENOMIC DNA]</scope>
</reference>
<feature type="region of interest" description="Disordered" evidence="1">
    <location>
        <begin position="48"/>
        <end position="72"/>
    </location>
</feature>